<organism evidence="1 2">
    <name type="scientific">Streptomyces cathayae</name>
    <dbReference type="NCBI Taxonomy" id="3031124"/>
    <lineage>
        <taxon>Bacteria</taxon>
        <taxon>Bacillati</taxon>
        <taxon>Actinomycetota</taxon>
        <taxon>Actinomycetes</taxon>
        <taxon>Kitasatosporales</taxon>
        <taxon>Streptomycetaceae</taxon>
        <taxon>Streptomyces</taxon>
    </lineage>
</organism>
<proteinExistence type="predicted"/>
<gene>
    <name evidence="1" type="ORF">PYS65_16210</name>
</gene>
<accession>A0ABY8K221</accession>
<dbReference type="Proteomes" id="UP001216440">
    <property type="component" value="Chromosome"/>
</dbReference>
<sequence length="46" mass="5215">MARPPDLFAREAEWGDLEQFVSSDAPGLYIGILHGRRRTGKSFLPR</sequence>
<keyword evidence="2" id="KW-1185">Reference proteome</keyword>
<dbReference type="EMBL" id="CP121682">
    <property type="protein sequence ID" value="WGD41579.1"/>
    <property type="molecule type" value="Genomic_DNA"/>
</dbReference>
<evidence type="ECO:0008006" key="3">
    <source>
        <dbReference type="Google" id="ProtNLM"/>
    </source>
</evidence>
<dbReference type="RefSeq" id="WP_279334664.1">
    <property type="nucleotide sequence ID" value="NZ_CP121682.1"/>
</dbReference>
<name>A0ABY8K221_9ACTN</name>
<evidence type="ECO:0000313" key="2">
    <source>
        <dbReference type="Proteomes" id="UP001216440"/>
    </source>
</evidence>
<reference evidence="1 2" key="1">
    <citation type="submission" date="2023-03" db="EMBL/GenBank/DDBJ databases">
        <authorList>
            <person name="Mo P."/>
        </authorList>
    </citation>
    <scope>NUCLEOTIDE SEQUENCE [LARGE SCALE GENOMIC DNA]</scope>
    <source>
        <strain evidence="1 2">HUAS 5</strain>
    </source>
</reference>
<evidence type="ECO:0000313" key="1">
    <source>
        <dbReference type="EMBL" id="WGD41579.1"/>
    </source>
</evidence>
<protein>
    <recommendedName>
        <fullName evidence="3">ATP-binding protein</fullName>
    </recommendedName>
</protein>